<keyword evidence="2" id="KW-1133">Transmembrane helix</keyword>
<dbReference type="AlphaFoldDB" id="A0AAE1I5Y9"/>
<name>A0AAE1I5Y9_9NEOP</name>
<evidence type="ECO:0000313" key="4">
    <source>
        <dbReference type="Proteomes" id="UP001219518"/>
    </source>
</evidence>
<evidence type="ECO:0000256" key="1">
    <source>
        <dbReference type="SAM" id="MobiDB-lite"/>
    </source>
</evidence>
<dbReference type="Gene3D" id="1.20.1250.20">
    <property type="entry name" value="MFS general substrate transporter like domains"/>
    <property type="match status" value="1"/>
</dbReference>
<feature type="transmembrane region" description="Helical" evidence="2">
    <location>
        <begin position="88"/>
        <end position="117"/>
    </location>
</feature>
<feature type="transmembrane region" description="Helical" evidence="2">
    <location>
        <begin position="158"/>
        <end position="178"/>
    </location>
</feature>
<dbReference type="InterPro" id="IPR036259">
    <property type="entry name" value="MFS_trans_sf"/>
</dbReference>
<dbReference type="PANTHER" id="PTHR11360">
    <property type="entry name" value="MONOCARBOXYLATE TRANSPORTER"/>
    <property type="match status" value="1"/>
</dbReference>
<feature type="transmembrane region" description="Helical" evidence="2">
    <location>
        <begin position="364"/>
        <end position="387"/>
    </location>
</feature>
<keyword evidence="2" id="KW-0812">Transmembrane</keyword>
<sequence length="479" mass="50537">MAVAAAPAPPEGGYGWVIVGCYVANMACAIQLVQMMGLVLKDVFRTNDITDSQGTTILTLCGGVSFMLGVVAGPLIRRYGFRRVAAAGALLGAAGLALCSTARTFAEFILYFSLLMGIKGSRSKIKKGFVLKMSSGLSMSYPAYIVALNSYFRVRRTLATAVAMAATGSAAILTPQLISAAASQFGPSGAMLALAGVLLQTMIGAALLRPLPSAAPPPPRALQEAETPMLQTVGDHGDEKPQKLAENPQPTQPAGALRTVATFFDLELLRTPSFACLLVGTSLGLFADVNFVQFLPFVLSRRGFSTRDAADLMSVFGVTDTACRLSAPLLHRTCARSSRFMYAASLGVFVVARTALLLCDSYTAVMATMALVGATRGVNVVFLQLLIPDNVPIHRLASAQGLYLLFNGVIFMAVGPFMGWMVGKNKDYNVVIVVLAAMNALTLGVWGAERLVRTFATWRRGPGPSKSKHPPGKAADAAV</sequence>
<feature type="transmembrane region" description="Helical" evidence="2">
    <location>
        <begin position="54"/>
        <end position="76"/>
    </location>
</feature>
<feature type="transmembrane region" description="Helical" evidence="2">
    <location>
        <begin position="13"/>
        <end position="33"/>
    </location>
</feature>
<feature type="transmembrane region" description="Helical" evidence="2">
    <location>
        <begin position="190"/>
        <end position="208"/>
    </location>
</feature>
<accession>A0AAE1I5Y9</accession>
<dbReference type="Proteomes" id="UP001219518">
    <property type="component" value="Unassembled WGS sequence"/>
</dbReference>
<keyword evidence="4" id="KW-1185">Reference proteome</keyword>
<dbReference type="PANTHER" id="PTHR11360:SF237">
    <property type="entry name" value="MONOCARBOXYLATE TRANSPORTER 12-B-LIKE PROTEIN"/>
    <property type="match status" value="1"/>
</dbReference>
<dbReference type="GO" id="GO:0008028">
    <property type="term" value="F:monocarboxylic acid transmembrane transporter activity"/>
    <property type="evidence" value="ECO:0007669"/>
    <property type="project" value="TreeGrafter"/>
</dbReference>
<organism evidence="3 4">
    <name type="scientific">Frankliniella fusca</name>
    <dbReference type="NCBI Taxonomy" id="407009"/>
    <lineage>
        <taxon>Eukaryota</taxon>
        <taxon>Metazoa</taxon>
        <taxon>Ecdysozoa</taxon>
        <taxon>Arthropoda</taxon>
        <taxon>Hexapoda</taxon>
        <taxon>Insecta</taxon>
        <taxon>Pterygota</taxon>
        <taxon>Neoptera</taxon>
        <taxon>Paraneoptera</taxon>
        <taxon>Thysanoptera</taxon>
        <taxon>Terebrantia</taxon>
        <taxon>Thripoidea</taxon>
        <taxon>Thripidae</taxon>
        <taxon>Frankliniella</taxon>
    </lineage>
</organism>
<feature type="transmembrane region" description="Helical" evidence="2">
    <location>
        <begin position="399"/>
        <end position="422"/>
    </location>
</feature>
<evidence type="ECO:0000313" key="3">
    <source>
        <dbReference type="EMBL" id="KAK3933358.1"/>
    </source>
</evidence>
<feature type="region of interest" description="Disordered" evidence="1">
    <location>
        <begin position="232"/>
        <end position="252"/>
    </location>
</feature>
<dbReference type="InterPro" id="IPR011701">
    <property type="entry name" value="MFS"/>
</dbReference>
<evidence type="ECO:0000256" key="2">
    <source>
        <dbReference type="SAM" id="Phobius"/>
    </source>
</evidence>
<dbReference type="EMBL" id="JAHWGI010001444">
    <property type="protein sequence ID" value="KAK3933358.1"/>
    <property type="molecule type" value="Genomic_DNA"/>
</dbReference>
<reference evidence="3" key="2">
    <citation type="journal article" date="2023" name="BMC Genomics">
        <title>Pest status, molecular evolution, and epigenetic factors derived from the genome assembly of Frankliniella fusca, a thysanopteran phytovirus vector.</title>
        <authorList>
            <person name="Catto M.A."/>
            <person name="Labadie P.E."/>
            <person name="Jacobson A.L."/>
            <person name="Kennedy G.G."/>
            <person name="Srinivasan R."/>
            <person name="Hunt B.G."/>
        </authorList>
    </citation>
    <scope>NUCLEOTIDE SEQUENCE</scope>
    <source>
        <strain evidence="3">PL_HMW_Pooled</strain>
    </source>
</reference>
<proteinExistence type="predicted"/>
<dbReference type="InterPro" id="IPR050327">
    <property type="entry name" value="Proton-linked_MCT"/>
</dbReference>
<comment type="caution">
    <text evidence="3">The sequence shown here is derived from an EMBL/GenBank/DDBJ whole genome shotgun (WGS) entry which is preliminary data.</text>
</comment>
<reference evidence="3" key="1">
    <citation type="submission" date="2021-07" db="EMBL/GenBank/DDBJ databases">
        <authorList>
            <person name="Catto M.A."/>
            <person name="Jacobson A."/>
            <person name="Kennedy G."/>
            <person name="Labadie P."/>
            <person name="Hunt B.G."/>
            <person name="Srinivasan R."/>
        </authorList>
    </citation>
    <scope>NUCLEOTIDE SEQUENCE</scope>
    <source>
        <strain evidence="3">PL_HMW_Pooled</strain>
        <tissue evidence="3">Head</tissue>
    </source>
</reference>
<feature type="transmembrane region" description="Helical" evidence="2">
    <location>
        <begin position="340"/>
        <end position="358"/>
    </location>
</feature>
<keyword evidence="2" id="KW-0472">Membrane</keyword>
<dbReference type="SUPFAM" id="SSF103473">
    <property type="entry name" value="MFS general substrate transporter"/>
    <property type="match status" value="1"/>
</dbReference>
<feature type="transmembrane region" description="Helical" evidence="2">
    <location>
        <begin position="428"/>
        <end position="448"/>
    </location>
</feature>
<protein>
    <submittedName>
        <fullName evidence="3">Monocarboxylate transporter 1</fullName>
    </submittedName>
</protein>
<gene>
    <name evidence="3" type="ORF">KUF71_017946</name>
</gene>
<dbReference type="Pfam" id="PF07690">
    <property type="entry name" value="MFS_1"/>
    <property type="match status" value="1"/>
</dbReference>
<feature type="transmembrane region" description="Helical" evidence="2">
    <location>
        <begin position="129"/>
        <end position="152"/>
    </location>
</feature>